<feature type="compositionally biased region" description="Low complexity" evidence="1">
    <location>
        <begin position="45"/>
        <end position="66"/>
    </location>
</feature>
<comment type="caution">
    <text evidence="2">The sequence shown here is derived from an EMBL/GenBank/DDBJ whole genome shotgun (WGS) entry which is preliminary data.</text>
</comment>
<dbReference type="EMBL" id="BKCJ011243594">
    <property type="protein sequence ID" value="GFD09179.1"/>
    <property type="molecule type" value="Genomic_DNA"/>
</dbReference>
<evidence type="ECO:0000313" key="2">
    <source>
        <dbReference type="EMBL" id="GFD09179.1"/>
    </source>
</evidence>
<feature type="non-terminal residue" evidence="2">
    <location>
        <position position="1"/>
    </location>
</feature>
<dbReference type="AlphaFoldDB" id="A0A699TIP6"/>
<sequence length="89" mass="9741">SILVSQPELCVSLNDIKLSEYVGSFVYSVDKPATAQCGHQHVASTSMNNVEASSSSSRVPRISQESTRQIDSSSPPPEYKHIGSVQRYR</sequence>
<gene>
    <name evidence="2" type="ORF">Tci_881148</name>
</gene>
<feature type="region of interest" description="Disordered" evidence="1">
    <location>
        <begin position="45"/>
        <end position="89"/>
    </location>
</feature>
<protein>
    <submittedName>
        <fullName evidence="2">Uncharacterized protein</fullName>
    </submittedName>
</protein>
<accession>A0A699TIP6</accession>
<organism evidence="2">
    <name type="scientific">Tanacetum cinerariifolium</name>
    <name type="common">Dalmatian daisy</name>
    <name type="synonym">Chrysanthemum cinerariifolium</name>
    <dbReference type="NCBI Taxonomy" id="118510"/>
    <lineage>
        <taxon>Eukaryota</taxon>
        <taxon>Viridiplantae</taxon>
        <taxon>Streptophyta</taxon>
        <taxon>Embryophyta</taxon>
        <taxon>Tracheophyta</taxon>
        <taxon>Spermatophyta</taxon>
        <taxon>Magnoliopsida</taxon>
        <taxon>eudicotyledons</taxon>
        <taxon>Gunneridae</taxon>
        <taxon>Pentapetalae</taxon>
        <taxon>asterids</taxon>
        <taxon>campanulids</taxon>
        <taxon>Asterales</taxon>
        <taxon>Asteraceae</taxon>
        <taxon>Asteroideae</taxon>
        <taxon>Anthemideae</taxon>
        <taxon>Anthemidinae</taxon>
        <taxon>Tanacetum</taxon>
    </lineage>
</organism>
<evidence type="ECO:0000256" key="1">
    <source>
        <dbReference type="SAM" id="MobiDB-lite"/>
    </source>
</evidence>
<reference evidence="2" key="1">
    <citation type="journal article" date="2019" name="Sci. Rep.">
        <title>Draft genome of Tanacetum cinerariifolium, the natural source of mosquito coil.</title>
        <authorList>
            <person name="Yamashiro T."/>
            <person name="Shiraishi A."/>
            <person name="Satake H."/>
            <person name="Nakayama K."/>
        </authorList>
    </citation>
    <scope>NUCLEOTIDE SEQUENCE</scope>
</reference>
<proteinExistence type="predicted"/>
<name>A0A699TIP6_TANCI</name>